<evidence type="ECO:0000256" key="4">
    <source>
        <dbReference type="ARBA" id="ARBA00022679"/>
    </source>
</evidence>
<dbReference type="GO" id="GO:0000155">
    <property type="term" value="F:phosphorelay sensor kinase activity"/>
    <property type="evidence" value="ECO:0007669"/>
    <property type="project" value="InterPro"/>
</dbReference>
<evidence type="ECO:0000313" key="8">
    <source>
        <dbReference type="EMBL" id="RKR81265.1"/>
    </source>
</evidence>
<dbReference type="InterPro" id="IPR003661">
    <property type="entry name" value="HisK_dim/P_dom"/>
</dbReference>
<evidence type="ECO:0000259" key="7">
    <source>
        <dbReference type="PROSITE" id="PS50109"/>
    </source>
</evidence>
<keyword evidence="6" id="KW-1133">Transmembrane helix</keyword>
<dbReference type="InterPro" id="IPR036097">
    <property type="entry name" value="HisK_dim/P_sf"/>
</dbReference>
<dbReference type="RefSeq" id="WP_121196982.1">
    <property type="nucleotide sequence ID" value="NZ_RBKU01000001.1"/>
</dbReference>
<comment type="caution">
    <text evidence="8">The sequence shown here is derived from an EMBL/GenBank/DDBJ whole genome shotgun (WGS) entry which is preliminary data.</text>
</comment>
<keyword evidence="3" id="KW-0597">Phosphoprotein</keyword>
<feature type="domain" description="Histidine kinase" evidence="7">
    <location>
        <begin position="420"/>
        <end position="638"/>
    </location>
</feature>
<dbReference type="PRINTS" id="PR00344">
    <property type="entry name" value="BCTRLSENSOR"/>
</dbReference>
<dbReference type="Gene3D" id="3.30.565.10">
    <property type="entry name" value="Histidine kinase-like ATPase, C-terminal domain"/>
    <property type="match status" value="1"/>
</dbReference>
<dbReference type="PANTHER" id="PTHR43547">
    <property type="entry name" value="TWO-COMPONENT HISTIDINE KINASE"/>
    <property type="match status" value="1"/>
</dbReference>
<dbReference type="SUPFAM" id="SSF55874">
    <property type="entry name" value="ATPase domain of HSP90 chaperone/DNA topoisomerase II/histidine kinase"/>
    <property type="match status" value="1"/>
</dbReference>
<dbReference type="InterPro" id="IPR036890">
    <property type="entry name" value="HATPase_C_sf"/>
</dbReference>
<dbReference type="Proteomes" id="UP000268007">
    <property type="component" value="Unassembled WGS sequence"/>
</dbReference>
<comment type="catalytic activity">
    <reaction evidence="1">
        <text>ATP + protein L-histidine = ADP + protein N-phospho-L-histidine.</text>
        <dbReference type="EC" id="2.7.13.3"/>
    </reaction>
</comment>
<dbReference type="SMART" id="SM00387">
    <property type="entry name" value="HATPase_c"/>
    <property type="match status" value="1"/>
</dbReference>
<dbReference type="CDD" id="cd00075">
    <property type="entry name" value="HATPase"/>
    <property type="match status" value="1"/>
</dbReference>
<dbReference type="FunFam" id="3.30.565.10:FF:000006">
    <property type="entry name" value="Sensor histidine kinase WalK"/>
    <property type="match status" value="1"/>
</dbReference>
<keyword evidence="6" id="KW-0472">Membrane</keyword>
<dbReference type="Pfam" id="PF00512">
    <property type="entry name" value="HisKA"/>
    <property type="match status" value="1"/>
</dbReference>
<sequence length="639" mass="72841">MKRKLGIAFTLITLSLIGIIVFQGYWTVNAYHVNKRQFDADIDSAMLRAMDHCKKDYFDSIRVVITKKLSSPDYLIRIDTTKAPDPSNVYYDIRIAHQSQRSLMMVNDPFTIRKLNLDYYKRKINFTGKESIPALLAETSFYVPNLLYHITWAMQMADMDAVMKRLRPGGDLYKVAPDTAVLHKQQEELAKQNPNPFTKTIRDTVFQNKMKELFRLRNITPRRISDSSFTKTASLLLGEHMKFMEQKKAKQTQIEAEVLRKPSALTAPIAIAPRINFNQMFKEQRDKNMPPNYPKADSIKIYRYLKRELEKANIDAPFTLNISGKKNTAKTFNTWYSETTQFPYRYHGFDFLTPNILTIDTRYTKAFFKTPQYAVMRGMMLNLTLSILLILLTGLCFTYVVRTIVEQKKLAELKDDFINNMTHELKTPIATIAVAIEGLQNFNALNDPVKTQRYLQTSREQLERLNQLVTKVLNVAAFENRDIDLHIEPVNIDAMLEGIILSEQVKTTKQVNMGYVNQSGVQTLNADKLHLNSVVLNLVDNAIKYAGNSVDVAIMVYKQGDSIVFSVKDNGIGISAEHITHVFDKFYRVPTGNVHNVKGTGLGLSYVKYIVEAHGGNIKVKSNIGAGSEFIITLPVING</sequence>
<dbReference type="EMBL" id="RBKU01000001">
    <property type="protein sequence ID" value="RKR81265.1"/>
    <property type="molecule type" value="Genomic_DNA"/>
</dbReference>
<evidence type="ECO:0000256" key="1">
    <source>
        <dbReference type="ARBA" id="ARBA00000085"/>
    </source>
</evidence>
<keyword evidence="6" id="KW-0812">Transmembrane</keyword>
<feature type="transmembrane region" description="Helical" evidence="6">
    <location>
        <begin position="7"/>
        <end position="26"/>
    </location>
</feature>
<feature type="transmembrane region" description="Helical" evidence="6">
    <location>
        <begin position="379"/>
        <end position="401"/>
    </location>
</feature>
<keyword evidence="5" id="KW-0418">Kinase</keyword>
<reference evidence="8 9" key="1">
    <citation type="submission" date="2018-10" db="EMBL/GenBank/DDBJ databases">
        <title>Genomic Encyclopedia of Archaeal and Bacterial Type Strains, Phase II (KMG-II): from individual species to whole genera.</title>
        <authorList>
            <person name="Goeker M."/>
        </authorList>
    </citation>
    <scope>NUCLEOTIDE SEQUENCE [LARGE SCALE GENOMIC DNA]</scope>
    <source>
        <strain evidence="8 9">DSM 18602</strain>
    </source>
</reference>
<evidence type="ECO:0000256" key="5">
    <source>
        <dbReference type="ARBA" id="ARBA00022777"/>
    </source>
</evidence>
<organism evidence="8 9">
    <name type="scientific">Mucilaginibacter gracilis</name>
    <dbReference type="NCBI Taxonomy" id="423350"/>
    <lineage>
        <taxon>Bacteria</taxon>
        <taxon>Pseudomonadati</taxon>
        <taxon>Bacteroidota</taxon>
        <taxon>Sphingobacteriia</taxon>
        <taxon>Sphingobacteriales</taxon>
        <taxon>Sphingobacteriaceae</taxon>
        <taxon>Mucilaginibacter</taxon>
    </lineage>
</organism>
<dbReference type="OrthoDB" id="921707at2"/>
<dbReference type="Pfam" id="PF02518">
    <property type="entry name" value="HATPase_c"/>
    <property type="match status" value="1"/>
</dbReference>
<dbReference type="InterPro" id="IPR005467">
    <property type="entry name" value="His_kinase_dom"/>
</dbReference>
<evidence type="ECO:0000256" key="3">
    <source>
        <dbReference type="ARBA" id="ARBA00022553"/>
    </source>
</evidence>
<gene>
    <name evidence="8" type="ORF">BDD43_1410</name>
</gene>
<dbReference type="EC" id="2.7.13.3" evidence="2"/>
<dbReference type="SMART" id="SM00388">
    <property type="entry name" value="HisKA"/>
    <property type="match status" value="1"/>
</dbReference>
<dbReference type="CDD" id="cd00082">
    <property type="entry name" value="HisKA"/>
    <property type="match status" value="1"/>
</dbReference>
<dbReference type="PANTHER" id="PTHR43547:SF2">
    <property type="entry name" value="HYBRID SIGNAL TRANSDUCTION HISTIDINE KINASE C"/>
    <property type="match status" value="1"/>
</dbReference>
<keyword evidence="9" id="KW-1185">Reference proteome</keyword>
<keyword evidence="4" id="KW-0808">Transferase</keyword>
<evidence type="ECO:0000313" key="9">
    <source>
        <dbReference type="Proteomes" id="UP000268007"/>
    </source>
</evidence>
<dbReference type="AlphaFoldDB" id="A0A495IX64"/>
<name>A0A495IX64_9SPHI</name>
<protein>
    <recommendedName>
        <fullName evidence="2">histidine kinase</fullName>
        <ecNumber evidence="2">2.7.13.3</ecNumber>
    </recommendedName>
</protein>
<evidence type="ECO:0000256" key="6">
    <source>
        <dbReference type="SAM" id="Phobius"/>
    </source>
</evidence>
<dbReference type="Gene3D" id="1.10.287.130">
    <property type="match status" value="1"/>
</dbReference>
<dbReference type="InterPro" id="IPR003594">
    <property type="entry name" value="HATPase_dom"/>
</dbReference>
<proteinExistence type="predicted"/>
<evidence type="ECO:0000256" key="2">
    <source>
        <dbReference type="ARBA" id="ARBA00012438"/>
    </source>
</evidence>
<dbReference type="PROSITE" id="PS50109">
    <property type="entry name" value="HIS_KIN"/>
    <property type="match status" value="1"/>
</dbReference>
<dbReference type="InterPro" id="IPR004358">
    <property type="entry name" value="Sig_transdc_His_kin-like_C"/>
</dbReference>
<accession>A0A495IX64</accession>
<dbReference type="SUPFAM" id="SSF47384">
    <property type="entry name" value="Homodimeric domain of signal transducing histidine kinase"/>
    <property type="match status" value="1"/>
</dbReference>